<keyword evidence="11" id="KW-1185">Reference proteome</keyword>
<organism evidence="10 11">
    <name type="scientific">Babesia duncani</name>
    <dbReference type="NCBI Taxonomy" id="323732"/>
    <lineage>
        <taxon>Eukaryota</taxon>
        <taxon>Sar</taxon>
        <taxon>Alveolata</taxon>
        <taxon>Apicomplexa</taxon>
        <taxon>Aconoidasida</taxon>
        <taxon>Piroplasmida</taxon>
        <taxon>Babesiidae</taxon>
        <taxon>Babesia</taxon>
    </lineage>
</organism>
<evidence type="ECO:0000259" key="7">
    <source>
        <dbReference type="Pfam" id="PF00479"/>
    </source>
</evidence>
<reference evidence="10" key="1">
    <citation type="journal article" date="2023" name="Nat. Microbiol.">
        <title>Babesia duncani multi-omics identifies virulence factors and drug targets.</title>
        <authorList>
            <person name="Singh P."/>
            <person name="Lonardi S."/>
            <person name="Liang Q."/>
            <person name="Vydyam P."/>
            <person name="Khabirova E."/>
            <person name="Fang T."/>
            <person name="Gihaz S."/>
            <person name="Thekkiniath J."/>
            <person name="Munshi M."/>
            <person name="Abel S."/>
            <person name="Ciampossin L."/>
            <person name="Batugedara G."/>
            <person name="Gupta M."/>
            <person name="Lu X.M."/>
            <person name="Lenz T."/>
            <person name="Chakravarty S."/>
            <person name="Cornillot E."/>
            <person name="Hu Y."/>
            <person name="Ma W."/>
            <person name="Gonzalez L.M."/>
            <person name="Sanchez S."/>
            <person name="Estrada K."/>
            <person name="Sanchez-Flores A."/>
            <person name="Montero E."/>
            <person name="Harb O.S."/>
            <person name="Le Roch K.G."/>
            <person name="Mamoun C.B."/>
        </authorList>
    </citation>
    <scope>NUCLEOTIDE SEQUENCE</scope>
    <source>
        <strain evidence="10">WA1</strain>
    </source>
</reference>
<comment type="caution">
    <text evidence="10">The sequence shown here is derived from an EMBL/GenBank/DDBJ whole genome shotgun (WGS) entry which is preliminary data.</text>
</comment>
<evidence type="ECO:0000256" key="6">
    <source>
        <dbReference type="ARBA" id="ARBA00023277"/>
    </source>
</evidence>
<proteinExistence type="predicted"/>
<dbReference type="Pfam" id="PF02781">
    <property type="entry name" value="G6PD_C"/>
    <property type="match status" value="1"/>
</dbReference>
<dbReference type="CDD" id="cd01400">
    <property type="entry name" value="6PGL"/>
    <property type="match status" value="1"/>
</dbReference>
<dbReference type="GO" id="GO:0009051">
    <property type="term" value="P:pentose-phosphate shunt, oxidative branch"/>
    <property type="evidence" value="ECO:0007669"/>
    <property type="project" value="TreeGrafter"/>
</dbReference>
<dbReference type="Gene3D" id="3.40.50.720">
    <property type="entry name" value="NAD(P)-binding Rossmann-like Domain"/>
    <property type="match status" value="1"/>
</dbReference>
<evidence type="ECO:0000256" key="3">
    <source>
        <dbReference type="ARBA" id="ARBA00022526"/>
    </source>
</evidence>
<dbReference type="InterPro" id="IPR022675">
    <property type="entry name" value="G6P_DH_C"/>
</dbReference>
<dbReference type="GeneID" id="94337029"/>
<dbReference type="PRINTS" id="PR00079">
    <property type="entry name" value="G6PDHDRGNASE"/>
</dbReference>
<name>A0AAD9PJR7_9APIC</name>
<dbReference type="SUPFAM" id="SSF55347">
    <property type="entry name" value="Glyceraldehyde-3-phosphate dehydrogenase-like, C-terminal domain"/>
    <property type="match status" value="1"/>
</dbReference>
<evidence type="ECO:0000259" key="9">
    <source>
        <dbReference type="Pfam" id="PF02781"/>
    </source>
</evidence>
<evidence type="ECO:0000256" key="2">
    <source>
        <dbReference type="ARBA" id="ARBA00013019"/>
    </source>
</evidence>
<protein>
    <recommendedName>
        <fullName evidence="2">glucose-6-phosphate dehydrogenase (NADP(+))</fullName>
        <ecNumber evidence="2">1.1.1.49</ecNumber>
    </recommendedName>
</protein>
<dbReference type="EC" id="1.1.1.49" evidence="2"/>
<dbReference type="InterPro" id="IPR001282">
    <property type="entry name" value="G6P_DH"/>
</dbReference>
<accession>A0AAD9PJR7</accession>
<dbReference type="InterPro" id="IPR022674">
    <property type="entry name" value="G6P_DH_NAD-bd"/>
</dbReference>
<evidence type="ECO:0000313" key="11">
    <source>
        <dbReference type="Proteomes" id="UP001214638"/>
    </source>
</evidence>
<dbReference type="RefSeq" id="XP_067802974.1">
    <property type="nucleotide sequence ID" value="XM_067947752.1"/>
</dbReference>
<dbReference type="GO" id="GO:0004345">
    <property type="term" value="F:glucose-6-phosphate dehydrogenase activity"/>
    <property type="evidence" value="ECO:0007669"/>
    <property type="project" value="UniProtKB-EC"/>
</dbReference>
<evidence type="ECO:0000256" key="4">
    <source>
        <dbReference type="ARBA" id="ARBA00022857"/>
    </source>
</evidence>
<dbReference type="SUPFAM" id="SSF100950">
    <property type="entry name" value="NagB/RpiA/CoA transferase-like"/>
    <property type="match status" value="1"/>
</dbReference>
<gene>
    <name evidence="10" type="ORF">BdWA1_002732</name>
</gene>
<dbReference type="Gene3D" id="3.30.360.10">
    <property type="entry name" value="Dihydrodipicolinate Reductase, domain 2"/>
    <property type="match status" value="1"/>
</dbReference>
<evidence type="ECO:0000256" key="5">
    <source>
        <dbReference type="ARBA" id="ARBA00023002"/>
    </source>
</evidence>
<dbReference type="InterPro" id="IPR037171">
    <property type="entry name" value="NagB/RpiA_transferase-like"/>
</dbReference>
<dbReference type="AlphaFoldDB" id="A0AAD9PJR7"/>
<dbReference type="PANTHER" id="PTHR23429">
    <property type="entry name" value="GLUCOSE-6-PHOSPHATE 1-DEHYDROGENASE G6PD"/>
    <property type="match status" value="1"/>
</dbReference>
<evidence type="ECO:0000256" key="1">
    <source>
        <dbReference type="ARBA" id="ARBA00004937"/>
    </source>
</evidence>
<comment type="pathway">
    <text evidence="1">Carbohydrate degradation; pentose phosphate pathway; D-ribulose 5-phosphate from D-glucose 6-phosphate (oxidative stage): step 1/3.</text>
</comment>
<dbReference type="KEGG" id="bdw:94337029"/>
<dbReference type="InterPro" id="IPR036291">
    <property type="entry name" value="NAD(P)-bd_dom_sf"/>
</dbReference>
<keyword evidence="6" id="KW-0119">Carbohydrate metabolism</keyword>
<dbReference type="InterPro" id="IPR005900">
    <property type="entry name" value="6-phosphogluconolactonase_DevB"/>
</dbReference>
<dbReference type="Pfam" id="PF01182">
    <property type="entry name" value="Glucosamine_iso"/>
    <property type="match status" value="1"/>
</dbReference>
<dbReference type="Gene3D" id="3.40.50.1360">
    <property type="match status" value="1"/>
</dbReference>
<dbReference type="GO" id="GO:0006006">
    <property type="term" value="P:glucose metabolic process"/>
    <property type="evidence" value="ECO:0007669"/>
    <property type="project" value="UniProtKB-KW"/>
</dbReference>
<feature type="domain" description="Glucosamine/galactosamine-6-phosphate isomerase" evidence="8">
    <location>
        <begin position="103"/>
        <end position="333"/>
    </location>
</feature>
<keyword evidence="5" id="KW-0560">Oxidoreductase</keyword>
<dbReference type="GO" id="GO:0017057">
    <property type="term" value="F:6-phosphogluconolactonase activity"/>
    <property type="evidence" value="ECO:0007669"/>
    <property type="project" value="InterPro"/>
</dbReference>
<sequence>MAGENTQSVSSLQSLLSKRTFRTSSLNGSSTSIASLTNTGNTNYQHWLDTFYSSHLNEVIQFKDTSHAVTQSTSDQIDTSVDDFIEPCLLDCHTEDGYVMASIHMILHAIREKQASSPTAIATVGLSGGSSPREIFRLLGILEDLQIDFKRIIIFLVDERYVPIDDEMSNARLVKNTILKHWPIPPEHFIFPDTSLPLEDCVRKYEEDLEAVFGKVDVTSPMESCGKWANHHSCEKGADLVTLGIGDDFHIAGLFPEYLATLDASYVTDCFHRVIVTYTETAVVNERITLSLPFINRAKRKLFFLRGERKKRIWSTMVQYRLVDPIKFPATMLFTKPGCVAVLDSSTIRKVRKKLPLEPTDFLTCILFGACGDLSRRKLYPALFHLFYLGILPNNFRILAVSRTKLDFEEFCNNVSKDVFASINTNIFLRDPAVRFDFPTVITEFKKKLSCVTLDFENKESQEILNKTLADIEKGFAISHRLIYLATPAEAYHPIMRMATGVCRPTAGWFKVMLEKPFGRDIESALELENVLSQYLARDEMYLVDHYLGKPVISFIIAAKRSMRYHHLFHRKYIKSVHIKLKESIGSFGRRYFDSYGIIRDMIQNHGMQLLTLIAMDRPERQRKSLIEEKVRVLKHIKPVDMKDCVIGQYAESLDGTLCAYTSEPGINPDSLCTTYCTMVLYIDNETWRGVPFIITAGKGLDERLCEVRLNMLECNHSVDDSSVDTLVFRIQPNPSAFWDGGYNCERSLGDSFIACASSDHDTDTQTLKVEERMLRDIDYTLTRRPVIGCYEVLFYYAFGGKPDYFSSTEEARESWRILTPILNKIEASKLMPIKYPRGSAGPPEAEEMLKLL</sequence>
<keyword evidence="3" id="KW-0313">Glucose metabolism</keyword>
<dbReference type="Pfam" id="PF00479">
    <property type="entry name" value="G6PD_N"/>
    <property type="match status" value="1"/>
</dbReference>
<evidence type="ECO:0000259" key="8">
    <source>
        <dbReference type="Pfam" id="PF01182"/>
    </source>
</evidence>
<dbReference type="InterPro" id="IPR006148">
    <property type="entry name" value="Glc/Gal-6P_isomerase"/>
</dbReference>
<dbReference type="Proteomes" id="UP001214638">
    <property type="component" value="Unassembled WGS sequence"/>
</dbReference>
<dbReference type="EMBL" id="JALLKP010000003">
    <property type="protein sequence ID" value="KAK2196132.1"/>
    <property type="molecule type" value="Genomic_DNA"/>
</dbReference>
<feature type="domain" description="Glucose-6-phosphate dehydrogenase C-terminal" evidence="9">
    <location>
        <begin position="566"/>
        <end position="851"/>
    </location>
</feature>
<keyword evidence="4" id="KW-0521">NADP</keyword>
<evidence type="ECO:0000313" key="10">
    <source>
        <dbReference type="EMBL" id="KAK2196132.1"/>
    </source>
</evidence>
<dbReference type="PANTHER" id="PTHR23429:SF0">
    <property type="entry name" value="GLUCOSE-6-PHOSPHATE 1-DEHYDROGENASE"/>
    <property type="match status" value="1"/>
</dbReference>
<dbReference type="SUPFAM" id="SSF51735">
    <property type="entry name" value="NAD(P)-binding Rossmann-fold domains"/>
    <property type="match status" value="1"/>
</dbReference>
<dbReference type="GO" id="GO:0050661">
    <property type="term" value="F:NADP binding"/>
    <property type="evidence" value="ECO:0007669"/>
    <property type="project" value="InterPro"/>
</dbReference>
<feature type="domain" description="Glucose-6-phosphate dehydrogenase NAD-binding" evidence="7">
    <location>
        <begin position="366"/>
        <end position="553"/>
    </location>
</feature>